<comment type="caution">
    <text evidence="4">The sequence shown here is derived from an EMBL/GenBank/DDBJ whole genome shotgun (WGS) entry which is preliminary data.</text>
</comment>
<evidence type="ECO:0000256" key="1">
    <source>
        <dbReference type="SAM" id="MobiDB-lite"/>
    </source>
</evidence>
<evidence type="ECO:0000313" key="5">
    <source>
        <dbReference type="Proteomes" id="UP000051307"/>
    </source>
</evidence>
<feature type="region of interest" description="Disordered" evidence="1">
    <location>
        <begin position="24"/>
        <end position="66"/>
    </location>
</feature>
<dbReference type="EMBL" id="AZFU01000025">
    <property type="protein sequence ID" value="KRM03858.1"/>
    <property type="molecule type" value="Genomic_DNA"/>
</dbReference>
<dbReference type="AlphaFoldDB" id="A0A0R1VEH2"/>
<feature type="domain" description="Lreu-0056-like" evidence="3">
    <location>
        <begin position="225"/>
        <end position="334"/>
    </location>
</feature>
<dbReference type="InterPro" id="IPR031927">
    <property type="entry name" value="DUF4767"/>
</dbReference>
<feature type="domain" description="DUF4767" evidence="2">
    <location>
        <begin position="64"/>
        <end position="195"/>
    </location>
</feature>
<protein>
    <submittedName>
        <fullName evidence="4">Uncharacterized protein</fullName>
    </submittedName>
</protein>
<sequence length="341" mass="37373">MKKKIIEIALAGMAVLALTGCQNNKQNSSVSKTSGNAQVKKNNGGSTNNGGGKFGHNSDSNDDALWDSDKQDKLDDFFDDWADTMDQEYDKYDGDGQITTAAGEKFPRDFNRVYINNQKVSLAYNPDGKGDADYNVVAIYNHDSDKAPLEGHITYFFSFHDGKPIVLVDETTNGDKVMVKETANQDLINGFNSIANGQNASMPDKDSDDSDDNKASDDDSASEDPKLIGVFIGLLKNGDWFKSNLKDGTMYFSKTAGHGKTAGYDCITTGGSPASYYWFKQDGDDITVKYSDPDHVVADGVYKTEHYTVDRLKSDYYVNSGQKAEVNGYVDKLKPLSELGN</sequence>
<dbReference type="RefSeq" id="WP_025015009.1">
    <property type="nucleotide sequence ID" value="NZ_AZFU01000025.1"/>
</dbReference>
<dbReference type="eggNOG" id="ENOG5030HS8">
    <property type="taxonomic scope" value="Bacteria"/>
</dbReference>
<accession>A0A0R1VEH2</accession>
<name>A0A0R1VEH2_9LACO</name>
<evidence type="ECO:0000259" key="3">
    <source>
        <dbReference type="Pfam" id="PF22125"/>
    </source>
</evidence>
<evidence type="ECO:0000313" key="4">
    <source>
        <dbReference type="EMBL" id="KRM03858.1"/>
    </source>
</evidence>
<dbReference type="Pfam" id="PF22125">
    <property type="entry name" value="Lreu_0056_like"/>
    <property type="match status" value="1"/>
</dbReference>
<organism evidence="4 5">
    <name type="scientific">Lactobacillus kitasatonis DSM 16761 = JCM 1039</name>
    <dbReference type="NCBI Taxonomy" id="1423767"/>
    <lineage>
        <taxon>Bacteria</taxon>
        <taxon>Bacillati</taxon>
        <taxon>Bacillota</taxon>
        <taxon>Bacilli</taxon>
        <taxon>Lactobacillales</taxon>
        <taxon>Lactobacillaceae</taxon>
        <taxon>Lactobacillus</taxon>
    </lineage>
</organism>
<dbReference type="PATRIC" id="fig|1423767.3.peg.1067"/>
<dbReference type="Gene3D" id="3.30.1460.60">
    <property type="match status" value="1"/>
</dbReference>
<dbReference type="OrthoDB" id="2326075at2"/>
<gene>
    <name evidence="4" type="ORF">FC59_GL001031</name>
</gene>
<proteinExistence type="predicted"/>
<dbReference type="Pfam" id="PF15983">
    <property type="entry name" value="DUF4767"/>
    <property type="match status" value="1"/>
</dbReference>
<feature type="region of interest" description="Disordered" evidence="1">
    <location>
        <begin position="193"/>
        <end position="222"/>
    </location>
</feature>
<reference evidence="4 5" key="1">
    <citation type="journal article" date="2015" name="Genome Announc.">
        <title>Expanding the biotechnology potential of lactobacilli through comparative genomics of 213 strains and associated genera.</title>
        <authorList>
            <person name="Sun Z."/>
            <person name="Harris H.M."/>
            <person name="McCann A."/>
            <person name="Guo C."/>
            <person name="Argimon S."/>
            <person name="Zhang W."/>
            <person name="Yang X."/>
            <person name="Jeffery I.B."/>
            <person name="Cooney J.C."/>
            <person name="Kagawa T.F."/>
            <person name="Liu W."/>
            <person name="Song Y."/>
            <person name="Salvetti E."/>
            <person name="Wrobel A."/>
            <person name="Rasinkangas P."/>
            <person name="Parkhill J."/>
            <person name="Rea M.C."/>
            <person name="O'Sullivan O."/>
            <person name="Ritari J."/>
            <person name="Douillard F.P."/>
            <person name="Paul Ross R."/>
            <person name="Yang R."/>
            <person name="Briner A.E."/>
            <person name="Felis G.E."/>
            <person name="de Vos W.M."/>
            <person name="Barrangou R."/>
            <person name="Klaenhammer T.R."/>
            <person name="Caufield P.W."/>
            <person name="Cui Y."/>
            <person name="Zhang H."/>
            <person name="O'Toole P.W."/>
        </authorList>
    </citation>
    <scope>NUCLEOTIDE SEQUENCE [LARGE SCALE GENOMIC DNA]</scope>
    <source>
        <strain evidence="4 5">DSM 16761</strain>
    </source>
</reference>
<dbReference type="Proteomes" id="UP000051307">
    <property type="component" value="Unassembled WGS sequence"/>
</dbReference>
<dbReference type="InterPro" id="IPR054365">
    <property type="entry name" value="Lreu_0056-like"/>
</dbReference>
<dbReference type="PROSITE" id="PS51257">
    <property type="entry name" value="PROKAR_LIPOPROTEIN"/>
    <property type="match status" value="1"/>
</dbReference>
<dbReference type="CDD" id="cd15778">
    <property type="entry name" value="Lreu_0056_like"/>
    <property type="match status" value="1"/>
</dbReference>
<evidence type="ECO:0000259" key="2">
    <source>
        <dbReference type="Pfam" id="PF15983"/>
    </source>
</evidence>
<feature type="compositionally biased region" description="Polar residues" evidence="1">
    <location>
        <begin position="24"/>
        <end position="39"/>
    </location>
</feature>